<feature type="region of interest" description="Disordered" evidence="1">
    <location>
        <begin position="1"/>
        <end position="27"/>
    </location>
</feature>
<reference evidence="2" key="1">
    <citation type="journal article" date="2015" name="Nature">
        <title>Complex archaea that bridge the gap between prokaryotes and eukaryotes.</title>
        <authorList>
            <person name="Spang A."/>
            <person name="Saw J.H."/>
            <person name="Jorgensen S.L."/>
            <person name="Zaremba-Niedzwiedzka K."/>
            <person name="Martijn J."/>
            <person name="Lind A.E."/>
            <person name="van Eijk R."/>
            <person name="Schleper C."/>
            <person name="Guy L."/>
            <person name="Ettema T.J."/>
        </authorList>
    </citation>
    <scope>NUCLEOTIDE SEQUENCE</scope>
</reference>
<protein>
    <submittedName>
        <fullName evidence="2">Uncharacterized protein</fullName>
    </submittedName>
</protein>
<feature type="compositionally biased region" description="Basic residues" evidence="1">
    <location>
        <begin position="1"/>
        <end position="16"/>
    </location>
</feature>
<comment type="caution">
    <text evidence="2">The sequence shown here is derived from an EMBL/GenBank/DDBJ whole genome shotgun (WGS) entry which is preliminary data.</text>
</comment>
<proteinExistence type="predicted"/>
<accession>A0A0F9SJQ5</accession>
<organism evidence="2">
    <name type="scientific">marine sediment metagenome</name>
    <dbReference type="NCBI Taxonomy" id="412755"/>
    <lineage>
        <taxon>unclassified sequences</taxon>
        <taxon>metagenomes</taxon>
        <taxon>ecological metagenomes</taxon>
    </lineage>
</organism>
<evidence type="ECO:0000313" key="2">
    <source>
        <dbReference type="EMBL" id="KKN69195.1"/>
    </source>
</evidence>
<sequence>MPRKPRRLNRAHRRHGDKTPNTTQLKRVGGEFGPVVLDRADGVGAVLVAGYERRQLVVRAIEMAQARNDESLEWDPHAPRWGEEAS</sequence>
<evidence type="ECO:0000256" key="1">
    <source>
        <dbReference type="SAM" id="MobiDB-lite"/>
    </source>
</evidence>
<dbReference type="EMBL" id="LAZR01000431">
    <property type="protein sequence ID" value="KKN69195.1"/>
    <property type="molecule type" value="Genomic_DNA"/>
</dbReference>
<name>A0A0F9SJQ5_9ZZZZ</name>
<gene>
    <name evidence="2" type="ORF">LCGC14_0443710</name>
</gene>
<dbReference type="AlphaFoldDB" id="A0A0F9SJQ5"/>